<comment type="caution">
    <text evidence="2">The sequence shown here is derived from an EMBL/GenBank/DDBJ whole genome shotgun (WGS) entry which is preliminary data.</text>
</comment>
<organism evidence="2 3">
    <name type="scientific">Rhizobium chutanense</name>
    <dbReference type="NCBI Taxonomy" id="2035448"/>
    <lineage>
        <taxon>Bacteria</taxon>
        <taxon>Pseudomonadati</taxon>
        <taxon>Pseudomonadota</taxon>
        <taxon>Alphaproteobacteria</taxon>
        <taxon>Hyphomicrobiales</taxon>
        <taxon>Rhizobiaceae</taxon>
        <taxon>Rhizobium/Agrobacterium group</taxon>
        <taxon>Rhizobium</taxon>
    </lineage>
</organism>
<name>A0A2A6JGS9_9HYPH</name>
<evidence type="ECO:0000256" key="1">
    <source>
        <dbReference type="SAM" id="MobiDB-lite"/>
    </source>
</evidence>
<accession>A0A2A6JGS9</accession>
<gene>
    <name evidence="2" type="ORF">CO666_07260</name>
</gene>
<evidence type="ECO:0000313" key="3">
    <source>
        <dbReference type="Proteomes" id="UP000220768"/>
    </source>
</evidence>
<dbReference type="EMBL" id="NWSV01000003">
    <property type="protein sequence ID" value="PDT05401.1"/>
    <property type="molecule type" value="Genomic_DNA"/>
</dbReference>
<protein>
    <submittedName>
        <fullName evidence="2">Uncharacterized protein</fullName>
    </submittedName>
</protein>
<keyword evidence="3" id="KW-1185">Reference proteome</keyword>
<feature type="region of interest" description="Disordered" evidence="1">
    <location>
        <begin position="33"/>
        <end position="85"/>
    </location>
</feature>
<reference evidence="2 3" key="1">
    <citation type="submission" date="2017-09" db="EMBL/GenBank/DDBJ databases">
        <title>Comparative genomics of rhizobia isolated from Phaseolus vulgaris in China.</title>
        <authorList>
            <person name="Tong W."/>
        </authorList>
    </citation>
    <scope>NUCLEOTIDE SEQUENCE [LARGE SCALE GENOMIC DNA]</scope>
    <source>
        <strain evidence="2 3">C5</strain>
    </source>
</reference>
<dbReference type="Proteomes" id="UP000220768">
    <property type="component" value="Unassembled WGS sequence"/>
</dbReference>
<proteinExistence type="predicted"/>
<sequence>MRPFCVDGITGRKTCGLRHFCTADAALSALRNRPAVPISPPTARGHGPRAGGIRRRRPRQQGGCQNRRRGLTAAPARKGLQEKAP</sequence>
<evidence type="ECO:0000313" key="2">
    <source>
        <dbReference type="EMBL" id="PDT05401.1"/>
    </source>
</evidence>
<dbReference type="AlphaFoldDB" id="A0A2A6JGS9"/>